<dbReference type="PROSITE" id="PS51318">
    <property type="entry name" value="TAT"/>
    <property type="match status" value="1"/>
</dbReference>
<gene>
    <name evidence="3" type="ORF">GCM10009030_37180</name>
</gene>
<comment type="caution">
    <text evidence="3">The sequence shown here is derived from an EMBL/GenBank/DDBJ whole genome shotgun (WGS) entry which is preliminary data.</text>
</comment>
<dbReference type="PANTHER" id="PTHR30483">
    <property type="entry name" value="LEUCINE-SPECIFIC-BINDING PROTEIN"/>
    <property type="match status" value="1"/>
</dbReference>
<organism evidence="3 4">
    <name type="scientific">Haloarcula pellucida</name>
    <dbReference type="NCBI Taxonomy" id="1427151"/>
    <lineage>
        <taxon>Archaea</taxon>
        <taxon>Methanobacteriati</taxon>
        <taxon>Methanobacteriota</taxon>
        <taxon>Stenosarchaea group</taxon>
        <taxon>Halobacteria</taxon>
        <taxon>Halobacteriales</taxon>
        <taxon>Haloarculaceae</taxon>
        <taxon>Haloarcula</taxon>
    </lineage>
</organism>
<dbReference type="Pfam" id="PF13458">
    <property type="entry name" value="Peripla_BP_6"/>
    <property type="match status" value="1"/>
</dbReference>
<dbReference type="Proteomes" id="UP000605784">
    <property type="component" value="Unassembled WGS sequence"/>
</dbReference>
<dbReference type="Gene3D" id="3.40.50.2300">
    <property type="match status" value="2"/>
</dbReference>
<reference evidence="3" key="2">
    <citation type="submission" date="2020-09" db="EMBL/GenBank/DDBJ databases">
        <authorList>
            <person name="Sun Q."/>
            <person name="Ohkuma M."/>
        </authorList>
    </citation>
    <scope>NUCLEOTIDE SEQUENCE</scope>
    <source>
        <strain evidence="3">JCM 17820</strain>
    </source>
</reference>
<keyword evidence="4" id="KW-1185">Reference proteome</keyword>
<dbReference type="SUPFAM" id="SSF53822">
    <property type="entry name" value="Periplasmic binding protein-like I"/>
    <property type="match status" value="1"/>
</dbReference>
<dbReference type="InterPro" id="IPR028081">
    <property type="entry name" value="Leu-bd"/>
</dbReference>
<accession>A0A830GU99</accession>
<name>A0A830GU99_9EURY</name>
<proteinExistence type="predicted"/>
<evidence type="ECO:0000259" key="2">
    <source>
        <dbReference type="Pfam" id="PF13458"/>
    </source>
</evidence>
<dbReference type="InterPro" id="IPR006311">
    <property type="entry name" value="TAT_signal"/>
</dbReference>
<dbReference type="InterPro" id="IPR051010">
    <property type="entry name" value="BCAA_transport"/>
</dbReference>
<dbReference type="AlphaFoldDB" id="A0A830GU99"/>
<feature type="domain" description="Leucine-binding protein" evidence="2">
    <location>
        <begin position="52"/>
        <end position="402"/>
    </location>
</feature>
<protein>
    <recommendedName>
        <fullName evidence="2">Leucine-binding protein domain-containing protein</fullName>
    </recommendedName>
</protein>
<keyword evidence="1" id="KW-0732">Signal</keyword>
<dbReference type="RefSeq" id="WP_189001615.1">
    <property type="nucleotide sequence ID" value="NZ_BMOU01000007.1"/>
</dbReference>
<dbReference type="InterPro" id="IPR028082">
    <property type="entry name" value="Peripla_BP_I"/>
</dbReference>
<dbReference type="PANTHER" id="PTHR30483:SF6">
    <property type="entry name" value="PERIPLASMIC BINDING PROTEIN OF ABC TRANSPORTER FOR NATURAL AMINO ACIDS"/>
    <property type="match status" value="1"/>
</dbReference>
<dbReference type="EMBL" id="BMOU01000007">
    <property type="protein sequence ID" value="GGO02511.1"/>
    <property type="molecule type" value="Genomic_DNA"/>
</dbReference>
<sequence>MRESTTRRDVLRSAAASGALAGLTGCLGGGGAQTETPAENTAFASYPVGEETVTFGATVPQSGPFGPDGKDQRRGFELAVAHVNEGGGWVDADLFGALDGDGLRGRTVEAAVGDTKSSPSTAATVGQELIDREGAIMVAGGGSTNTAKKLLDVCQPRGVVHMLGFAPGTNVTGTDCRRYGFQEMYNATMAANALAPVLTARFEGRTDFYQLHASSDYGYTQADQFRQRMQDENWNETGTTETRVGTENYESQLSAAADTDPDVVVLNYRGIDGANAVQQAEQILGTDVTVVVPILSRSLASFAGSAIEGVLGTIAWDQSIDTPLSNSLAESYRAEYGSLPSDQAQLAYGQTLQYAAAVERAGTFRPPDVVKQLEGATYAMGMGSETMRACDHQAIRPVPIVEGLPASEQTETRRYEFVDVTRDAAYGCEEYPASNCYDLGPYVPGEE</sequence>
<reference evidence="3" key="1">
    <citation type="journal article" date="2014" name="Int. J. Syst. Evol. Microbiol.">
        <title>Complete genome sequence of Corynebacterium casei LMG S-19264T (=DSM 44701T), isolated from a smear-ripened cheese.</title>
        <authorList>
            <consortium name="US DOE Joint Genome Institute (JGI-PGF)"/>
            <person name="Walter F."/>
            <person name="Albersmeier A."/>
            <person name="Kalinowski J."/>
            <person name="Ruckert C."/>
        </authorList>
    </citation>
    <scope>NUCLEOTIDE SEQUENCE</scope>
    <source>
        <strain evidence="3">JCM 17820</strain>
    </source>
</reference>
<evidence type="ECO:0000313" key="3">
    <source>
        <dbReference type="EMBL" id="GGO02511.1"/>
    </source>
</evidence>
<evidence type="ECO:0000256" key="1">
    <source>
        <dbReference type="ARBA" id="ARBA00022729"/>
    </source>
</evidence>
<evidence type="ECO:0000313" key="4">
    <source>
        <dbReference type="Proteomes" id="UP000605784"/>
    </source>
</evidence>
<dbReference type="PROSITE" id="PS51257">
    <property type="entry name" value="PROKAR_LIPOPROTEIN"/>
    <property type="match status" value="1"/>
</dbReference>